<comment type="caution">
    <text evidence="20">The sequence shown here is derived from an EMBL/GenBank/DDBJ whole genome shotgun (WGS) entry which is preliminary data.</text>
</comment>
<dbReference type="GO" id="GO:0006508">
    <property type="term" value="P:proteolysis"/>
    <property type="evidence" value="ECO:0007669"/>
    <property type="project" value="UniProtKB-KW"/>
</dbReference>
<comment type="similarity">
    <text evidence="2">In the C-terminal section; belongs to the transpeptidase family.</text>
</comment>
<keyword evidence="17" id="KW-0812">Transmembrane</keyword>
<dbReference type="Proteomes" id="UP000178681">
    <property type="component" value="Unassembled WGS sequence"/>
</dbReference>
<keyword evidence="17" id="KW-1133">Transmembrane helix</keyword>
<evidence type="ECO:0000256" key="9">
    <source>
        <dbReference type="ARBA" id="ARBA00022801"/>
    </source>
</evidence>
<reference evidence="20 21" key="1">
    <citation type="journal article" date="2016" name="Nat. Commun.">
        <title>Thousands of microbial genomes shed light on interconnected biogeochemical processes in an aquifer system.</title>
        <authorList>
            <person name="Anantharaman K."/>
            <person name="Brown C.T."/>
            <person name="Hug L.A."/>
            <person name="Sharon I."/>
            <person name="Castelle C.J."/>
            <person name="Probst A.J."/>
            <person name="Thomas B.C."/>
            <person name="Singh A."/>
            <person name="Wilkins M.J."/>
            <person name="Karaoz U."/>
            <person name="Brodie E.L."/>
            <person name="Williams K.H."/>
            <person name="Hubbard S.S."/>
            <person name="Banfield J.F."/>
        </authorList>
    </citation>
    <scope>NUCLEOTIDE SEQUENCE [LARGE SCALE GENOMIC DNA]</scope>
</reference>
<keyword evidence="4" id="KW-1003">Cell membrane</keyword>
<evidence type="ECO:0000256" key="16">
    <source>
        <dbReference type="ARBA" id="ARBA00049902"/>
    </source>
</evidence>
<keyword evidence="12 17" id="KW-0472">Membrane</keyword>
<dbReference type="PANTHER" id="PTHR32282">
    <property type="entry name" value="BINDING PROTEIN TRANSPEPTIDASE, PUTATIVE-RELATED"/>
    <property type="match status" value="1"/>
</dbReference>
<evidence type="ECO:0000256" key="2">
    <source>
        <dbReference type="ARBA" id="ARBA00007090"/>
    </source>
</evidence>
<keyword evidence="8" id="KW-0808">Transferase</keyword>
<feature type="transmembrane region" description="Helical" evidence="17">
    <location>
        <begin position="21"/>
        <end position="44"/>
    </location>
</feature>
<dbReference type="GO" id="GO:0030288">
    <property type="term" value="C:outer membrane-bounded periplasmic space"/>
    <property type="evidence" value="ECO:0007669"/>
    <property type="project" value="TreeGrafter"/>
</dbReference>
<dbReference type="GO" id="GO:0008360">
    <property type="term" value="P:regulation of cell shape"/>
    <property type="evidence" value="ECO:0007669"/>
    <property type="project" value="UniProtKB-KW"/>
</dbReference>
<keyword evidence="9" id="KW-0378">Hydrolase</keyword>
<evidence type="ECO:0000256" key="7">
    <source>
        <dbReference type="ARBA" id="ARBA00022676"/>
    </source>
</evidence>
<evidence type="ECO:0000256" key="8">
    <source>
        <dbReference type="ARBA" id="ARBA00022679"/>
    </source>
</evidence>
<keyword evidence="10" id="KW-0133">Cell shape</keyword>
<dbReference type="EMBL" id="MFJG01000021">
    <property type="protein sequence ID" value="OGG06793.1"/>
    <property type="molecule type" value="Genomic_DNA"/>
</dbReference>
<feature type="domain" description="Penicillin-binding protein transpeptidase" evidence="18">
    <location>
        <begin position="331"/>
        <end position="635"/>
    </location>
</feature>
<dbReference type="InterPro" id="IPR001264">
    <property type="entry name" value="Glyco_trans_51"/>
</dbReference>
<dbReference type="GO" id="GO:0008658">
    <property type="term" value="F:penicillin binding"/>
    <property type="evidence" value="ECO:0007669"/>
    <property type="project" value="InterPro"/>
</dbReference>
<evidence type="ECO:0000259" key="18">
    <source>
        <dbReference type="Pfam" id="PF00905"/>
    </source>
</evidence>
<comment type="similarity">
    <text evidence="3">In the N-terminal section; belongs to the glycosyltransferase 51 family.</text>
</comment>
<keyword evidence="5" id="KW-0121">Carboxypeptidase</keyword>
<dbReference type="GO" id="GO:0071555">
    <property type="term" value="P:cell wall organization"/>
    <property type="evidence" value="ECO:0007669"/>
    <property type="project" value="UniProtKB-KW"/>
</dbReference>
<dbReference type="InterPro" id="IPR036950">
    <property type="entry name" value="PBP_transglycosylase"/>
</dbReference>
<dbReference type="Gene3D" id="3.40.710.10">
    <property type="entry name" value="DD-peptidase/beta-lactamase superfamily"/>
    <property type="match status" value="1"/>
</dbReference>
<dbReference type="FunFam" id="1.10.3810.10:FF:000001">
    <property type="entry name" value="Penicillin-binding protein 1A"/>
    <property type="match status" value="1"/>
</dbReference>
<dbReference type="InterPro" id="IPR001460">
    <property type="entry name" value="PCN-bd_Tpept"/>
</dbReference>
<dbReference type="STRING" id="1798377.A2872_01015"/>
<dbReference type="Gene3D" id="1.10.3810.10">
    <property type="entry name" value="Biosynthetic peptidoglycan transglycosylase-like"/>
    <property type="match status" value="1"/>
</dbReference>
<comment type="catalytic activity">
    <reaction evidence="16">
        <text>[GlcNAc-(1-&gt;4)-Mur2Ac(oyl-L-Ala-gamma-D-Glu-L-Lys-D-Ala-D-Ala)](n)-di-trans,octa-cis-undecaprenyl diphosphate + beta-D-GlcNAc-(1-&gt;4)-Mur2Ac(oyl-L-Ala-gamma-D-Glu-L-Lys-D-Ala-D-Ala)-di-trans,octa-cis-undecaprenyl diphosphate = [GlcNAc-(1-&gt;4)-Mur2Ac(oyl-L-Ala-gamma-D-Glu-L-Lys-D-Ala-D-Ala)](n+1)-di-trans,octa-cis-undecaprenyl diphosphate + di-trans,octa-cis-undecaprenyl diphosphate + H(+)</text>
        <dbReference type="Rhea" id="RHEA:23708"/>
        <dbReference type="Rhea" id="RHEA-COMP:9602"/>
        <dbReference type="Rhea" id="RHEA-COMP:9603"/>
        <dbReference type="ChEBI" id="CHEBI:15378"/>
        <dbReference type="ChEBI" id="CHEBI:58405"/>
        <dbReference type="ChEBI" id="CHEBI:60033"/>
        <dbReference type="ChEBI" id="CHEBI:78435"/>
        <dbReference type="EC" id="2.4.99.28"/>
    </reaction>
</comment>
<dbReference type="AlphaFoldDB" id="A0A1F5Z346"/>
<evidence type="ECO:0000313" key="20">
    <source>
        <dbReference type="EMBL" id="OGG06793.1"/>
    </source>
</evidence>
<dbReference type="Pfam" id="PF00905">
    <property type="entry name" value="Transpeptidase"/>
    <property type="match status" value="1"/>
</dbReference>
<evidence type="ECO:0000256" key="10">
    <source>
        <dbReference type="ARBA" id="ARBA00022960"/>
    </source>
</evidence>
<evidence type="ECO:0000256" key="4">
    <source>
        <dbReference type="ARBA" id="ARBA00022475"/>
    </source>
</evidence>
<evidence type="ECO:0000259" key="19">
    <source>
        <dbReference type="Pfam" id="PF00912"/>
    </source>
</evidence>
<dbReference type="GO" id="GO:0008955">
    <property type="term" value="F:peptidoglycan glycosyltransferase activity"/>
    <property type="evidence" value="ECO:0007669"/>
    <property type="project" value="UniProtKB-EC"/>
</dbReference>
<dbReference type="InterPro" id="IPR023346">
    <property type="entry name" value="Lysozyme-like_dom_sf"/>
</dbReference>
<dbReference type="InterPro" id="IPR050396">
    <property type="entry name" value="Glycosyltr_51/Transpeptidase"/>
</dbReference>
<evidence type="ECO:0000256" key="17">
    <source>
        <dbReference type="SAM" id="Phobius"/>
    </source>
</evidence>
<dbReference type="SUPFAM" id="SSF56601">
    <property type="entry name" value="beta-lactamase/transpeptidase-like"/>
    <property type="match status" value="1"/>
</dbReference>
<comment type="subcellular location">
    <subcellularLocation>
        <location evidence="1">Cell membrane</location>
    </subcellularLocation>
</comment>
<dbReference type="Pfam" id="PF00912">
    <property type="entry name" value="Transgly"/>
    <property type="match status" value="1"/>
</dbReference>
<keyword evidence="14" id="KW-0961">Cell wall biogenesis/degradation</keyword>
<evidence type="ECO:0000256" key="5">
    <source>
        <dbReference type="ARBA" id="ARBA00022645"/>
    </source>
</evidence>
<dbReference type="GO" id="GO:0005886">
    <property type="term" value="C:plasma membrane"/>
    <property type="evidence" value="ECO:0007669"/>
    <property type="project" value="UniProtKB-SubCell"/>
</dbReference>
<dbReference type="GO" id="GO:0009252">
    <property type="term" value="P:peptidoglycan biosynthetic process"/>
    <property type="evidence" value="ECO:0007669"/>
    <property type="project" value="UniProtKB-KW"/>
</dbReference>
<evidence type="ECO:0000256" key="14">
    <source>
        <dbReference type="ARBA" id="ARBA00023316"/>
    </source>
</evidence>
<protein>
    <submittedName>
        <fullName evidence="20">Uncharacterized protein</fullName>
    </submittedName>
</protein>
<evidence type="ECO:0000256" key="13">
    <source>
        <dbReference type="ARBA" id="ARBA00023268"/>
    </source>
</evidence>
<keyword evidence="6" id="KW-0645">Protease</keyword>
<evidence type="ECO:0000256" key="3">
    <source>
        <dbReference type="ARBA" id="ARBA00007739"/>
    </source>
</evidence>
<organism evidence="20 21">
    <name type="scientific">Candidatus Gottesmanbacteria bacterium RIFCSPHIGHO2_01_FULL_42_12</name>
    <dbReference type="NCBI Taxonomy" id="1798377"/>
    <lineage>
        <taxon>Bacteria</taxon>
        <taxon>Candidatus Gottesmaniibacteriota</taxon>
    </lineage>
</organism>
<gene>
    <name evidence="20" type="ORF">A2872_01015</name>
</gene>
<evidence type="ECO:0000313" key="21">
    <source>
        <dbReference type="Proteomes" id="UP000178681"/>
    </source>
</evidence>
<dbReference type="GO" id="GO:0009002">
    <property type="term" value="F:serine-type D-Ala-D-Ala carboxypeptidase activity"/>
    <property type="evidence" value="ECO:0007669"/>
    <property type="project" value="UniProtKB-EC"/>
</dbReference>
<dbReference type="InterPro" id="IPR012338">
    <property type="entry name" value="Beta-lactam/transpept-like"/>
</dbReference>
<sequence length="736" mass="81486">MAKKRKKNETNKVNRSRNLSRGQLVIAGIFIAVILFLIFSIFILKDLPSPNSLANPVQSTKIYDRNGKLLYSVFTSENRTYIPIGDIPQALQKATIASEDKDFYRHGGINFVGGILRAARDMIFYRNVQGGSTLTQQLVKSALLSPERTLPRKIKEIVLAFWTERIYPKDKILEMYLNQIPYGGTAYGAEEAARIYFGKHAKDLSLAESALLAGITPAPTYYSPLGTDPSRAKKRQVEVLNLMAENGFISKDEADKSAAEPLTFNTQRDPILAPHFVMLVKEQLVKKYGEQMVDWGGLKVTTTLDFDLQSFAQITVASETARQKNLKVGNGAALVTNPGTGEILAMIGSRDYFSTESGSVNVVFANRSPGSAIKPLNYALGFLKGLVTPATAWIDGRYCFPPFNGKSYCPQNYDGKFHGVVQTRFALGNSLNIPAVKILAINKVEDFIATASAMGLRTLDEDPNRYGYSLTLGGGETTMADLSTAFGVFANGGRRQDLLPILKVEDGNGKILEDNSTKPQVLNSRFQKSWDGSQPYIPYDDWVLPSEVTFLVSHILLDDSSRTMTFGAGSVLNIPGKVVSVKTGTTEDKRDNWTIGYTPSRLTAVWVGNNDNSAMSPSLESGNTGAAPIWNKIMKYTLKDLSPEWPQKPENVIFMEVCALSGLLPDHGCPVRGEYFIKGFLPREKDTVWEQKRKIWVFKDTHKPATGNFQPDQVQEEDHLVISDPFQKDFCVDCPL</sequence>
<accession>A0A1F5Z346</accession>
<keyword evidence="11" id="KW-0573">Peptidoglycan synthesis</keyword>
<dbReference type="SUPFAM" id="SSF53955">
    <property type="entry name" value="Lysozyme-like"/>
    <property type="match status" value="1"/>
</dbReference>
<evidence type="ECO:0000256" key="6">
    <source>
        <dbReference type="ARBA" id="ARBA00022670"/>
    </source>
</evidence>
<keyword evidence="7" id="KW-0328">Glycosyltransferase</keyword>
<name>A0A1F5Z346_9BACT</name>
<comment type="catalytic activity">
    <reaction evidence="15">
        <text>Preferential cleavage: (Ac)2-L-Lys-D-Ala-|-D-Ala. Also transpeptidation of peptidyl-alanyl moieties that are N-acyl substituents of D-alanine.</text>
        <dbReference type="EC" id="3.4.16.4"/>
    </reaction>
</comment>
<evidence type="ECO:0000256" key="12">
    <source>
        <dbReference type="ARBA" id="ARBA00023136"/>
    </source>
</evidence>
<feature type="domain" description="Glycosyl transferase family 51" evidence="19">
    <location>
        <begin position="68"/>
        <end position="243"/>
    </location>
</feature>
<keyword evidence="13" id="KW-0511">Multifunctional enzyme</keyword>
<evidence type="ECO:0000256" key="1">
    <source>
        <dbReference type="ARBA" id="ARBA00004236"/>
    </source>
</evidence>
<evidence type="ECO:0000256" key="15">
    <source>
        <dbReference type="ARBA" id="ARBA00034000"/>
    </source>
</evidence>
<dbReference type="PANTHER" id="PTHR32282:SF11">
    <property type="entry name" value="PENICILLIN-BINDING PROTEIN 1B"/>
    <property type="match status" value="1"/>
</dbReference>
<proteinExistence type="inferred from homology"/>
<evidence type="ECO:0000256" key="11">
    <source>
        <dbReference type="ARBA" id="ARBA00022984"/>
    </source>
</evidence>